<proteinExistence type="predicted"/>
<dbReference type="AlphaFoldDB" id="A0ABD8AQ40"/>
<protein>
    <recommendedName>
        <fullName evidence="3">Secreted protein</fullName>
    </recommendedName>
</protein>
<evidence type="ECO:0000313" key="2">
    <source>
        <dbReference type="Proteomes" id="UP001364764"/>
    </source>
</evidence>
<gene>
    <name evidence="1" type="ORF">V6668_25145</name>
</gene>
<evidence type="ECO:0000313" key="1">
    <source>
        <dbReference type="EMBL" id="WWP19713.1"/>
    </source>
</evidence>
<dbReference type="RefSeq" id="WP_338707007.1">
    <property type="nucleotide sequence ID" value="NZ_CP145892.1"/>
</dbReference>
<accession>A0ABD8AQ40</accession>
<dbReference type="EMBL" id="CP145892">
    <property type="protein sequence ID" value="WWP19713.1"/>
    <property type="molecule type" value="Genomic_DNA"/>
</dbReference>
<sequence length="110" mass="12469">MNLSTAYPFTALAILLLHTAKKPHPPHPWQIGAFIYNFLYKLNYTIFTLATPLTEQPSDRCYPQIFLILFIKGKSGDKGEVHASEVAFFQKAFSFASSGSFCPLIYNFRT</sequence>
<name>A0ABD8AQ40_PAEAM</name>
<evidence type="ECO:0008006" key="3">
    <source>
        <dbReference type="Google" id="ProtNLM"/>
    </source>
</evidence>
<dbReference type="GeneID" id="93478828"/>
<dbReference type="Proteomes" id="UP001364764">
    <property type="component" value="Chromosome"/>
</dbReference>
<organism evidence="1 2">
    <name type="scientific">Paenibacillus amylolyticus</name>
    <dbReference type="NCBI Taxonomy" id="1451"/>
    <lineage>
        <taxon>Bacteria</taxon>
        <taxon>Bacillati</taxon>
        <taxon>Bacillota</taxon>
        <taxon>Bacilli</taxon>
        <taxon>Bacillales</taxon>
        <taxon>Paenibacillaceae</taxon>
        <taxon>Paenibacillus</taxon>
    </lineage>
</organism>
<reference evidence="1 2" key="1">
    <citation type="submission" date="2024-02" db="EMBL/GenBank/DDBJ databases">
        <title>Complete sequences of two Paenibacillus sp. strains and one Lysinibacillus strain isolated from the environment on STAA medium highlight biotechnological potential.</title>
        <authorList>
            <person name="Attere S.A."/>
            <person name="Piche L.C."/>
            <person name="Intertaglia L."/>
            <person name="Lami R."/>
            <person name="Charette S.J."/>
            <person name="Vincent A.T."/>
        </authorList>
    </citation>
    <scope>NUCLEOTIDE SEQUENCE [LARGE SCALE GENOMIC DNA]</scope>
    <source>
        <strain evidence="1 2">Y5S-7</strain>
    </source>
</reference>